<dbReference type="Gene3D" id="1.10.1420.10">
    <property type="match status" value="1"/>
</dbReference>
<protein>
    <submittedName>
        <fullName evidence="6">MutS family DNA mismatch repair protein</fullName>
    </submittedName>
</protein>
<evidence type="ECO:0000256" key="4">
    <source>
        <dbReference type="SAM" id="Phobius"/>
    </source>
</evidence>
<evidence type="ECO:0000256" key="3">
    <source>
        <dbReference type="ARBA" id="ARBA00023125"/>
    </source>
</evidence>
<evidence type="ECO:0000313" key="7">
    <source>
        <dbReference type="Proteomes" id="UP001500552"/>
    </source>
</evidence>
<evidence type="ECO:0000256" key="1">
    <source>
        <dbReference type="ARBA" id="ARBA00022741"/>
    </source>
</evidence>
<keyword evidence="3" id="KW-0238">DNA-binding</keyword>
<dbReference type="SMART" id="SM00534">
    <property type="entry name" value="MUTSac"/>
    <property type="match status" value="1"/>
</dbReference>
<dbReference type="SUPFAM" id="SSF52540">
    <property type="entry name" value="P-loop containing nucleoside triphosphate hydrolases"/>
    <property type="match status" value="1"/>
</dbReference>
<gene>
    <name evidence="6" type="ORF">GCM10023188_22760</name>
</gene>
<feature type="domain" description="DNA mismatch repair proteins mutS family" evidence="5">
    <location>
        <begin position="423"/>
        <end position="605"/>
    </location>
</feature>
<feature type="transmembrane region" description="Helical" evidence="4">
    <location>
        <begin position="29"/>
        <end position="49"/>
    </location>
</feature>
<dbReference type="PANTHER" id="PTHR11361:SF99">
    <property type="entry name" value="DNA MISMATCH REPAIR PROTEIN"/>
    <property type="match status" value="1"/>
</dbReference>
<organism evidence="6 7">
    <name type="scientific">Pontibacter saemangeumensis</name>
    <dbReference type="NCBI Taxonomy" id="1084525"/>
    <lineage>
        <taxon>Bacteria</taxon>
        <taxon>Pseudomonadati</taxon>
        <taxon>Bacteroidota</taxon>
        <taxon>Cytophagia</taxon>
        <taxon>Cytophagales</taxon>
        <taxon>Hymenobacteraceae</taxon>
        <taxon>Pontibacter</taxon>
    </lineage>
</organism>
<dbReference type="InterPro" id="IPR000432">
    <property type="entry name" value="DNA_mismatch_repair_MutS_C"/>
</dbReference>
<dbReference type="EMBL" id="BAABHC010000014">
    <property type="protein sequence ID" value="GAA4433389.1"/>
    <property type="molecule type" value="Genomic_DNA"/>
</dbReference>
<dbReference type="Proteomes" id="UP001500552">
    <property type="component" value="Unassembled WGS sequence"/>
</dbReference>
<sequence>MSETRENLYINRASTFAGQEKRASSKSKLVSWLRVGVFVGGVAAAYYFFRQDNTLAGTLTVLLFYALFVVVLRWHSRLDFLYQQLVLLRRVNEQEVERLQGKLRHFDGGDVFIDSHHPYTSDLDIFGQNSLFQLMNRSVTSIGKARLASWFRVAAAPAEVLQRQEAVAELAQPQQPDWLQALLALPMHYKHDQEPADKFIAWFSGTAFFRQHPWVKVLLLVLPVLTLAAIAAWLYGYSGWIAVALLLAQYGVAHRFRAERDEYYEKSIGIYEAMRSYTRQLQHIEQHTFTSERLQQLRQGLQQSGTTASASLHQLANIIDYFSWRLSTLMAFFLNNTLMWDFIWMYRLEHWKDRYLKQLTASLDILAEIEALASMAAFRHAHPGYVVPQLSQQPFELRATALAHPLIFSVAPVANDFETEGAGHTIVITGSNMSGKTTFLRTVGINMVMALMGAPVCARRFLVAPAQVYTAMRTADNLAENTSSFYAELKRLRMLLELTEQGVPVFYLLDEILKGTNSRDRHLGAMSLIRQLHHRNASGLISTHDLELGAMEEELPQSVQNYSFNSDIIGDEIIFDYKLTKGICRSFNASKLMQLMGIDIKEEAL</sequence>
<feature type="transmembrane region" description="Helical" evidence="4">
    <location>
        <begin position="217"/>
        <end position="237"/>
    </location>
</feature>
<feature type="transmembrane region" description="Helical" evidence="4">
    <location>
        <begin position="55"/>
        <end position="74"/>
    </location>
</feature>
<evidence type="ECO:0000313" key="6">
    <source>
        <dbReference type="EMBL" id="GAA4433389.1"/>
    </source>
</evidence>
<evidence type="ECO:0000259" key="5">
    <source>
        <dbReference type="SMART" id="SM00534"/>
    </source>
</evidence>
<dbReference type="PANTHER" id="PTHR11361">
    <property type="entry name" value="DNA MISMATCH REPAIR PROTEIN MUTS FAMILY MEMBER"/>
    <property type="match status" value="1"/>
</dbReference>
<dbReference type="InterPro" id="IPR045076">
    <property type="entry name" value="MutS"/>
</dbReference>
<evidence type="ECO:0000256" key="2">
    <source>
        <dbReference type="ARBA" id="ARBA00022840"/>
    </source>
</evidence>
<proteinExistence type="predicted"/>
<dbReference type="SUPFAM" id="SSF48334">
    <property type="entry name" value="DNA repair protein MutS, domain III"/>
    <property type="match status" value="1"/>
</dbReference>
<dbReference type="InterPro" id="IPR027417">
    <property type="entry name" value="P-loop_NTPase"/>
</dbReference>
<keyword evidence="7" id="KW-1185">Reference proteome</keyword>
<reference evidence="7" key="1">
    <citation type="journal article" date="2019" name="Int. J. Syst. Evol. Microbiol.">
        <title>The Global Catalogue of Microorganisms (GCM) 10K type strain sequencing project: providing services to taxonomists for standard genome sequencing and annotation.</title>
        <authorList>
            <consortium name="The Broad Institute Genomics Platform"/>
            <consortium name="The Broad Institute Genome Sequencing Center for Infectious Disease"/>
            <person name="Wu L."/>
            <person name="Ma J."/>
        </authorList>
    </citation>
    <scope>NUCLEOTIDE SEQUENCE [LARGE SCALE GENOMIC DNA]</scope>
    <source>
        <strain evidence="7">JCM 17926</strain>
    </source>
</reference>
<name>A0ABP8LQU1_9BACT</name>
<comment type="caution">
    <text evidence="6">The sequence shown here is derived from an EMBL/GenBank/DDBJ whole genome shotgun (WGS) entry which is preliminary data.</text>
</comment>
<dbReference type="InterPro" id="IPR036187">
    <property type="entry name" value="DNA_mismatch_repair_MutS_sf"/>
</dbReference>
<keyword evidence="4" id="KW-0812">Transmembrane</keyword>
<keyword evidence="2" id="KW-0067">ATP-binding</keyword>
<keyword evidence="4" id="KW-0472">Membrane</keyword>
<dbReference type="Gene3D" id="3.40.50.300">
    <property type="entry name" value="P-loop containing nucleotide triphosphate hydrolases"/>
    <property type="match status" value="1"/>
</dbReference>
<accession>A0ABP8LQU1</accession>
<dbReference type="RefSeq" id="WP_345159137.1">
    <property type="nucleotide sequence ID" value="NZ_BAABHC010000014.1"/>
</dbReference>
<keyword evidence="4" id="KW-1133">Transmembrane helix</keyword>
<keyword evidence="1" id="KW-0547">Nucleotide-binding</keyword>
<dbReference type="Pfam" id="PF00488">
    <property type="entry name" value="MutS_V"/>
    <property type="match status" value="1"/>
</dbReference>